<dbReference type="EMBL" id="SISG01000001">
    <property type="protein sequence ID" value="TBN56292.1"/>
    <property type="molecule type" value="Genomic_DNA"/>
</dbReference>
<comment type="caution">
    <text evidence="2">The sequence shown here is derived from an EMBL/GenBank/DDBJ whole genome shotgun (WGS) entry which is preliminary data.</text>
</comment>
<dbReference type="InterPro" id="IPR024072">
    <property type="entry name" value="DHFR-like_dom_sf"/>
</dbReference>
<dbReference type="PANTHER" id="PTHR38011">
    <property type="entry name" value="DIHYDROFOLATE REDUCTASE FAMILY PROTEIN (AFU_ORTHOLOGUE AFUA_8G06820)"/>
    <property type="match status" value="1"/>
</dbReference>
<dbReference type="GO" id="GO:0008703">
    <property type="term" value="F:5-amino-6-(5-phosphoribosylamino)uracil reductase activity"/>
    <property type="evidence" value="ECO:0007669"/>
    <property type="project" value="InterPro"/>
</dbReference>
<dbReference type="Proteomes" id="UP000294194">
    <property type="component" value="Unassembled WGS sequence"/>
</dbReference>
<name>A0A4Q9GNB6_9MICO</name>
<gene>
    <name evidence="2" type="ORF">EYE40_02150</name>
</gene>
<keyword evidence="3" id="KW-1185">Reference proteome</keyword>
<dbReference type="InterPro" id="IPR002734">
    <property type="entry name" value="RibDG_C"/>
</dbReference>
<sequence>MAQLIYSSIASLDGYIADADGNFDWSMPDHEVHSAVNEQFRSIGTQLIGRRLYEIMSFWDTAQDDDPTMAEFAALWADSDKIVYSSTMPEVTAPRTRLERDFRADDVQHLKRVADRDLSIGGPELAAHALRAGLVDEIRIYTSPVIVGGGTALWPADLRLDLELIEERRFGNGVVYTGYRVR</sequence>
<dbReference type="Pfam" id="PF01872">
    <property type="entry name" value="RibD_C"/>
    <property type="match status" value="1"/>
</dbReference>
<dbReference type="PANTHER" id="PTHR38011:SF11">
    <property type="entry name" value="2,5-DIAMINO-6-RIBOSYLAMINO-4(3H)-PYRIMIDINONE 5'-PHOSPHATE REDUCTASE"/>
    <property type="match status" value="1"/>
</dbReference>
<evidence type="ECO:0000313" key="2">
    <source>
        <dbReference type="EMBL" id="TBN56292.1"/>
    </source>
</evidence>
<dbReference type="AlphaFoldDB" id="A0A4Q9GNB6"/>
<protein>
    <submittedName>
        <fullName evidence="2">Deaminase</fullName>
    </submittedName>
</protein>
<evidence type="ECO:0000313" key="3">
    <source>
        <dbReference type="Proteomes" id="UP000294194"/>
    </source>
</evidence>
<dbReference type="SUPFAM" id="SSF53597">
    <property type="entry name" value="Dihydrofolate reductase-like"/>
    <property type="match status" value="1"/>
</dbReference>
<dbReference type="Gene3D" id="3.40.430.10">
    <property type="entry name" value="Dihydrofolate Reductase, subunit A"/>
    <property type="match status" value="1"/>
</dbReference>
<reference evidence="3" key="1">
    <citation type="submission" date="2019-02" db="EMBL/GenBank/DDBJ databases">
        <title>Glaciihabitans arcticus sp. nov., a psychrotolerant bacterium isolated from polar soil.</title>
        <authorList>
            <person name="Dahal R.H."/>
        </authorList>
    </citation>
    <scope>NUCLEOTIDE SEQUENCE [LARGE SCALE GENOMIC DNA]</scope>
    <source>
        <strain evidence="3">RP-3-7</strain>
    </source>
</reference>
<dbReference type="GO" id="GO:0009231">
    <property type="term" value="P:riboflavin biosynthetic process"/>
    <property type="evidence" value="ECO:0007669"/>
    <property type="project" value="InterPro"/>
</dbReference>
<proteinExistence type="predicted"/>
<evidence type="ECO:0000259" key="1">
    <source>
        <dbReference type="Pfam" id="PF01872"/>
    </source>
</evidence>
<accession>A0A4Q9GNB6</accession>
<organism evidence="2 3">
    <name type="scientific">Glaciihabitans arcticus</name>
    <dbReference type="NCBI Taxonomy" id="2668039"/>
    <lineage>
        <taxon>Bacteria</taxon>
        <taxon>Bacillati</taxon>
        <taxon>Actinomycetota</taxon>
        <taxon>Actinomycetes</taxon>
        <taxon>Micrococcales</taxon>
        <taxon>Microbacteriaceae</taxon>
        <taxon>Glaciihabitans</taxon>
    </lineage>
</organism>
<dbReference type="InterPro" id="IPR050765">
    <property type="entry name" value="Riboflavin_Biosynth_HTPR"/>
</dbReference>
<dbReference type="RefSeq" id="WP_130980402.1">
    <property type="nucleotide sequence ID" value="NZ_SISG01000001.1"/>
</dbReference>
<feature type="domain" description="Bacterial bifunctional deaminase-reductase C-terminal" evidence="1">
    <location>
        <begin position="4"/>
        <end position="176"/>
    </location>
</feature>